<dbReference type="AlphaFoldDB" id="A0AAV2QVH4"/>
<proteinExistence type="predicted"/>
<gene>
    <name evidence="1" type="ORF">MNOR_LOCUS15955</name>
</gene>
<comment type="caution">
    <text evidence="1">The sequence shown here is derived from an EMBL/GenBank/DDBJ whole genome shotgun (WGS) entry which is preliminary data.</text>
</comment>
<dbReference type="EMBL" id="CAXKWB010010229">
    <property type="protein sequence ID" value="CAL4097289.1"/>
    <property type="molecule type" value="Genomic_DNA"/>
</dbReference>
<name>A0AAV2QVH4_MEGNR</name>
<sequence>MAIIPYLYLSSETVQSGYGVLSAQNFFVNKIQSVWVIWPNVVFADLLPRFYFNSLLACSSSLKTRKEELGILYLYKKLFHASCVKKKQLQTDNLTNKKMQI</sequence>
<dbReference type="Proteomes" id="UP001497623">
    <property type="component" value="Unassembled WGS sequence"/>
</dbReference>
<protein>
    <submittedName>
        <fullName evidence="1">Uncharacterized protein</fullName>
    </submittedName>
</protein>
<organism evidence="1 2">
    <name type="scientific">Meganyctiphanes norvegica</name>
    <name type="common">Northern krill</name>
    <name type="synonym">Thysanopoda norvegica</name>
    <dbReference type="NCBI Taxonomy" id="48144"/>
    <lineage>
        <taxon>Eukaryota</taxon>
        <taxon>Metazoa</taxon>
        <taxon>Ecdysozoa</taxon>
        <taxon>Arthropoda</taxon>
        <taxon>Crustacea</taxon>
        <taxon>Multicrustacea</taxon>
        <taxon>Malacostraca</taxon>
        <taxon>Eumalacostraca</taxon>
        <taxon>Eucarida</taxon>
        <taxon>Euphausiacea</taxon>
        <taxon>Euphausiidae</taxon>
        <taxon>Meganyctiphanes</taxon>
    </lineage>
</organism>
<keyword evidence="2" id="KW-1185">Reference proteome</keyword>
<reference evidence="1 2" key="1">
    <citation type="submission" date="2024-05" db="EMBL/GenBank/DDBJ databases">
        <authorList>
            <person name="Wallberg A."/>
        </authorList>
    </citation>
    <scope>NUCLEOTIDE SEQUENCE [LARGE SCALE GENOMIC DNA]</scope>
</reference>
<evidence type="ECO:0000313" key="2">
    <source>
        <dbReference type="Proteomes" id="UP001497623"/>
    </source>
</evidence>
<evidence type="ECO:0000313" key="1">
    <source>
        <dbReference type="EMBL" id="CAL4097289.1"/>
    </source>
</evidence>
<accession>A0AAV2QVH4</accession>